<proteinExistence type="predicted"/>
<sequence length="110" mass="11735">RVRACNSIGCSAYTTEATVLGNRNEQLLKGIAVYPNPSSGIFKVNVDNGQQGNITLRVTDALGRVVATETLVKGAAALQHQLDLSKLSTGVYQLHLDLPNGTAVTRLMKQ</sequence>
<evidence type="ECO:0000259" key="1">
    <source>
        <dbReference type="Pfam" id="PF18962"/>
    </source>
</evidence>
<comment type="caution">
    <text evidence="2">The sequence shown here is derived from an EMBL/GenBank/DDBJ whole genome shotgun (WGS) entry which is preliminary data.</text>
</comment>
<evidence type="ECO:0000313" key="2">
    <source>
        <dbReference type="EMBL" id="RYU76754.1"/>
    </source>
</evidence>
<gene>
    <name evidence="2" type="ORF">EWM57_18050</name>
</gene>
<name>A0A4Q5L9F2_9BACT</name>
<evidence type="ECO:0000313" key="3">
    <source>
        <dbReference type="Proteomes" id="UP000294155"/>
    </source>
</evidence>
<dbReference type="InterPro" id="IPR026444">
    <property type="entry name" value="Secre_tail"/>
</dbReference>
<feature type="non-terminal residue" evidence="2">
    <location>
        <position position="1"/>
    </location>
</feature>
<dbReference type="Proteomes" id="UP000294155">
    <property type="component" value="Unassembled WGS sequence"/>
</dbReference>
<dbReference type="EMBL" id="SEWE01000052">
    <property type="protein sequence ID" value="RYU76754.1"/>
    <property type="molecule type" value="Genomic_DNA"/>
</dbReference>
<protein>
    <submittedName>
        <fullName evidence="2">T9SS type A sorting domain-containing protein</fullName>
    </submittedName>
</protein>
<dbReference type="Pfam" id="PF18962">
    <property type="entry name" value="Por_Secre_tail"/>
    <property type="match status" value="1"/>
</dbReference>
<dbReference type="RefSeq" id="WP_129922640.1">
    <property type="nucleotide sequence ID" value="NZ_SEWE01000052.1"/>
</dbReference>
<dbReference type="NCBIfam" id="TIGR04183">
    <property type="entry name" value="Por_Secre_tail"/>
    <property type="match status" value="1"/>
</dbReference>
<dbReference type="AlphaFoldDB" id="A0A4Q5L9F2"/>
<feature type="domain" description="Secretion system C-terminal sorting" evidence="1">
    <location>
        <begin position="33"/>
        <end position="106"/>
    </location>
</feature>
<reference evidence="2 3" key="1">
    <citation type="submission" date="2019-02" db="EMBL/GenBank/DDBJ databases">
        <title>Bacterial novel species isolated from soil.</title>
        <authorList>
            <person name="Jung H.-Y."/>
        </authorList>
    </citation>
    <scope>NUCLEOTIDE SEQUENCE [LARGE SCALE GENOMIC DNA]</scope>
    <source>
        <strain evidence="2 3">1-3-3-3</strain>
    </source>
</reference>
<keyword evidence="3" id="KW-1185">Reference proteome</keyword>
<accession>A0A4Q5L9F2</accession>
<dbReference type="OrthoDB" id="9792152at2"/>
<organism evidence="2 3">
    <name type="scientific">Hymenobacter persicinus</name>
    <dbReference type="NCBI Taxonomy" id="2025506"/>
    <lineage>
        <taxon>Bacteria</taxon>
        <taxon>Pseudomonadati</taxon>
        <taxon>Bacteroidota</taxon>
        <taxon>Cytophagia</taxon>
        <taxon>Cytophagales</taxon>
        <taxon>Hymenobacteraceae</taxon>
        <taxon>Hymenobacter</taxon>
    </lineage>
</organism>